<reference evidence="2" key="1">
    <citation type="journal article" date="2019" name="Int. J. Syst. Evol. Microbiol.">
        <title>The Global Catalogue of Microorganisms (GCM) 10K type strain sequencing project: providing services to taxonomists for standard genome sequencing and annotation.</title>
        <authorList>
            <consortium name="The Broad Institute Genomics Platform"/>
            <consortium name="The Broad Institute Genome Sequencing Center for Infectious Disease"/>
            <person name="Wu L."/>
            <person name="Ma J."/>
        </authorList>
    </citation>
    <scope>NUCLEOTIDE SEQUENCE [LARGE SCALE GENOMIC DNA]</scope>
    <source>
        <strain evidence="2">CCM 7526</strain>
    </source>
</reference>
<protein>
    <recommendedName>
        <fullName evidence="3">SAM-dependent methyltransferase</fullName>
    </recommendedName>
</protein>
<comment type="caution">
    <text evidence="1">The sequence shown here is derived from an EMBL/GenBank/DDBJ whole genome shotgun (WGS) entry which is preliminary data.</text>
</comment>
<accession>A0ABW4A039</accession>
<name>A0ABW4A039_9ACTN</name>
<dbReference type="Gene3D" id="3.40.50.150">
    <property type="entry name" value="Vaccinia Virus protein VP39"/>
    <property type="match status" value="1"/>
</dbReference>
<sequence length="343" mass="38276">MIYDERYRHAGYEERSSVRVLTAESTALWNAVERAIEINADQPVTLLDFGYGTGRVTNDFVFKFHERYSVGLTVVAYDVSIVGLHKAADELTAHGFSGGESLDWEKRPRTGHTVGSMRMGSGDAAITVTFVHGSESDDPATVRSRLLNVNEGRPYLLVTSWYSGLGHIFPSDLRRQFFEELGVLTLPTGELLLAVAATGDLQDAQTHSANLLADGTVGDLPIESDGDVLYKTELDQDNYWHVFSTDLARLMRGVLKHDGQETWIEAIRMPDEEFETVEAEQDNYRRVKAFNLKMVRPEAEWSREDYRRVHTVAAIRSAHPLGIPAGGYSAACFSRRAPVMMVS</sequence>
<evidence type="ECO:0000313" key="2">
    <source>
        <dbReference type="Proteomes" id="UP001597183"/>
    </source>
</evidence>
<dbReference type="Proteomes" id="UP001597183">
    <property type="component" value="Unassembled WGS sequence"/>
</dbReference>
<dbReference type="InterPro" id="IPR029063">
    <property type="entry name" value="SAM-dependent_MTases_sf"/>
</dbReference>
<gene>
    <name evidence="1" type="ORF">ACFQ5G_01810</name>
</gene>
<keyword evidence="2" id="KW-1185">Reference proteome</keyword>
<dbReference type="RefSeq" id="WP_317794011.1">
    <property type="nucleotide sequence ID" value="NZ_AP028461.1"/>
</dbReference>
<evidence type="ECO:0008006" key="3">
    <source>
        <dbReference type="Google" id="ProtNLM"/>
    </source>
</evidence>
<dbReference type="EMBL" id="JBHTMK010000004">
    <property type="protein sequence ID" value="MFD1364072.1"/>
    <property type="molecule type" value="Genomic_DNA"/>
</dbReference>
<evidence type="ECO:0000313" key="1">
    <source>
        <dbReference type="EMBL" id="MFD1364072.1"/>
    </source>
</evidence>
<organism evidence="1 2">
    <name type="scientific">Actinoplanes sichuanensis</name>
    <dbReference type="NCBI Taxonomy" id="512349"/>
    <lineage>
        <taxon>Bacteria</taxon>
        <taxon>Bacillati</taxon>
        <taxon>Actinomycetota</taxon>
        <taxon>Actinomycetes</taxon>
        <taxon>Micromonosporales</taxon>
        <taxon>Micromonosporaceae</taxon>
        <taxon>Actinoplanes</taxon>
    </lineage>
</organism>
<proteinExistence type="predicted"/>